<evidence type="ECO:0000256" key="1">
    <source>
        <dbReference type="ARBA" id="ARBA00022729"/>
    </source>
</evidence>
<protein>
    <recommendedName>
        <fullName evidence="3">Autotransporter domain-containing protein</fullName>
    </recommendedName>
</protein>
<dbReference type="GO" id="GO:0009374">
    <property type="term" value="F:biotin binding"/>
    <property type="evidence" value="ECO:0007669"/>
    <property type="project" value="InterPro"/>
</dbReference>
<dbReference type="InterPro" id="IPR011050">
    <property type="entry name" value="Pectin_lyase_fold/virulence"/>
</dbReference>
<dbReference type="EMBL" id="JABEQG010000016">
    <property type="protein sequence ID" value="MBB2156651.1"/>
    <property type="molecule type" value="Genomic_DNA"/>
</dbReference>
<keyword evidence="1" id="KW-0732">Signal</keyword>
<evidence type="ECO:0000259" key="3">
    <source>
        <dbReference type="PROSITE" id="PS51208"/>
    </source>
</evidence>
<feature type="domain" description="Autotransporter" evidence="3">
    <location>
        <begin position="2000"/>
        <end position="2276"/>
    </location>
</feature>
<evidence type="ECO:0000313" key="4">
    <source>
        <dbReference type="EMBL" id="MBB2156651.1"/>
    </source>
</evidence>
<gene>
    <name evidence="4" type="ORF">HLH33_10070</name>
</gene>
<name>A0A7W4FF74_GLUDI</name>
<dbReference type="PROSITE" id="PS51326">
    <property type="entry name" value="AVIDIN_2"/>
    <property type="match status" value="1"/>
</dbReference>
<organism evidence="4 5">
    <name type="scientific">Gluconacetobacter diazotrophicus</name>
    <name type="common">Acetobacter diazotrophicus</name>
    <dbReference type="NCBI Taxonomy" id="33996"/>
    <lineage>
        <taxon>Bacteria</taxon>
        <taxon>Pseudomonadati</taxon>
        <taxon>Pseudomonadota</taxon>
        <taxon>Alphaproteobacteria</taxon>
        <taxon>Acetobacterales</taxon>
        <taxon>Acetobacteraceae</taxon>
        <taxon>Gluconacetobacter</taxon>
    </lineage>
</organism>
<dbReference type="Proteomes" id="UP000550787">
    <property type="component" value="Unassembled WGS sequence"/>
</dbReference>
<feature type="compositionally biased region" description="Low complexity" evidence="2">
    <location>
        <begin position="1300"/>
        <end position="1319"/>
    </location>
</feature>
<sequence length="2276" mass="215450">MVAFTAITLAISSDPASGQTVSDVSTLNSEYPSTYSDSNGLTLDQTADGTYGGTITGSGSLSILGAFTTTLTGDNTYTGDTIIGSGATLALPGYSTLASDVVVDNGTLDLSQAAYATSISALSGDGKVLIGANAFALQPAGSVAQTFSGEISGSGTLEISAGLDETLSGQNTYTGGTSIDAGGTLTLSGAGSIAASTGVVPNGIYSGLMDSGTLDVANKTAVAGLFVAGRGYLGASTAGLLHLESGAQLSVGGAGLAANGEVLLDAHSSLEATSGGLNGYGLIQTGDGSSIVADGPTSETAAAVFSGTIAGSGSLDVSGYQVLTGANSYSGATSVTDGTLVLNGSGSISNSSGVVLNNGQLNISTTASGASLISLSGSGLITLGSEDLTLTDASGVYSGGTDNGTGGFTIAAGSETVTGAIVDSGGVTVEDGATLKNQGVISTVTVEAGADLAGVNTITGNLSNKGSSIGSFDYIGGSVTNTAQMSLSGGTGTIQGSVNNSAAGTLSLNASYVAGLVTNTGAMTITGSGYNYSGGISNQGTLDLDGSGSASSLSSTANLTISGTIGLTNASGTLNGDSTGSGALSIEGGTETLAGTFAATGGLLLDGGTLDITSTAHVTGNVGGPDANGTVIIDGGRVDGTLTTPNTFTVTSSGGTIGSLSGSGSGTLDGALLLSDAGDTFSGSISGTGNLTISGGSETLEGLIATSGSTVIDAGATLAMNDGEIQGTLSNDGTFVFSGSNGAIGSLAGGGAATLSGTNTVLAILAGNSTYSGTLAGEGGLSVLGGTQTLSGANTYSGGTTINSATLTGPAASFGSGAIQMVDGNNKTPVLDVTQSSAGVLTNEITGVGKVVKDGAGSLTVGGSNTYSGGTLISGGELVIGNNDALGTGPLNMAEGTALGFQSGGYSLANAITINGDPTVSVASGTDTISGVISDGSTPGDLVKEGAGTLVLSGDNTYTGTTTVAAGILEVDGDQKAATGETDVAAGAALAGSGTIGGNVLVASGATLAPGGSIPGTLAIAGSLALANGSTQLFALGQADVVGGAYNDLVSVAKNLSLGGTVTVNPDDGSTLGVGSYRLFNYAGAITGAGNETVAVGSALATGDTATIQTSVAGQVNLVIAAASTTSSGTSGTGTSGTGSASTGTSGTGSSGTGSSSSGTSGTGTSGTGSTSTGTSGTGTSGTGSTSSGTSGTGTSGTGSASTGTSGTGTSGTGSSSSGTSGTGTSGTGSTSSGTSGTGTSGTGSSSSGTSGTGTSGTGSTSTGTGASGTGSASTGTSGTGTSGTGSTSTGTSGTGSSGTGSTSTGTGTSGTGSASTGTSGTGTSGTGSSSSGTSGTGTSGTGSTSTGTSGTGTSGTGSSSTGTSGTGTSGTGSASTGTSGTGTSGTGSSSTGTSGTGTSGTGSTSTGTSGTGTSGTGSASSGTSGTGTSGTGSSSTGASGASTGAATGTYWNGNITATPHGTVTGGSGTWVQGQTNWTTSQASVAGTWKAGGVAVFEGIPGTVTVGSGSANSSTVQVSGIQFSNTTGSYKITGGTIETAAPQIIIKVGSGSQNGSSVSAEIDSIISDKSVVGGSTLIKEDQGTLRLNAANTYSGGTNIDAGTVVAGNSGAFGSGVVSLAPNTVLIFAAPNLAMDNHLNLSGDPTIRVASGTDTISGAISDGSAPGYLEKTGSGTLILTGSNTYTGGTNVVAGTLQGNANSLQGVIENASRVVFDQDSAGSYSGAMSGTGELDKLGGGTLTLSGESQDSGLATIDAGTMAVNGSYAGGIAVMSGATLSGSGAVGSTTVAYGGTISPGGEHGNVLTVNGDLAIAPGGTYRTDVSPALAGDLLHVNGTASIAGATISLVSGNGQLPSRGRELLLSATNGVNGTFAVVESNFAFLNMALTYQPGDVYLTVQRNGVSLSEIGNTRDEVAVGAALNNLAAGPAYEAALGLSATVARHAFNTLSGESHASARSVLVQDSYYVRDAAVERLRGVECAPGAASGMKTAAGGKLIDGVCQPDKASVWMQDYGSFGHNGGNGNAAGIGHTASGFVLGADAPVAGWQVGGLVGYGHSSFESGAVSSYGHSSNVSLGLYAGTHWGRLALRTGATYSWNMLSTTRNVGFTGFSNRLNTDYNGGTAQAFGDLGYRFDAGPAMIEPFADVAYVNLHTNGYIEHGGPAALAGRATDTGVTYSTFGARVAGTVRVGGIALTPNATLGYRHAFGLTTPTTREAFLAGGNAFDVAGVPLSTDAAVLKAGLQARLTDRLNVGVSYVGQYGDYSTESGVTGAIRIKF</sequence>
<dbReference type="NCBIfam" id="TIGR02601">
    <property type="entry name" value="autotrns_rpt"/>
    <property type="match status" value="6"/>
</dbReference>
<dbReference type="Pfam" id="PF12951">
    <property type="entry name" value="PATR"/>
    <property type="match status" value="9"/>
</dbReference>
<dbReference type="InterPro" id="IPR013425">
    <property type="entry name" value="Autotrns_rpt"/>
</dbReference>
<dbReference type="SUPFAM" id="SSF51126">
    <property type="entry name" value="Pectin lyase-like"/>
    <property type="match status" value="5"/>
</dbReference>
<dbReference type="SUPFAM" id="SSF103515">
    <property type="entry name" value="Autotransporter"/>
    <property type="match status" value="1"/>
</dbReference>
<dbReference type="InterPro" id="IPR036709">
    <property type="entry name" value="Autotransporte_beta_dom_sf"/>
</dbReference>
<reference evidence="4 5" key="1">
    <citation type="submission" date="2020-04" db="EMBL/GenBank/DDBJ databases">
        <title>Description of novel Gluconacetobacter.</title>
        <authorList>
            <person name="Sombolestani A."/>
        </authorList>
    </citation>
    <scope>NUCLEOTIDE SEQUENCE [LARGE SCALE GENOMIC DNA]</scope>
    <source>
        <strain evidence="4 5">LMG 7603</strain>
    </source>
</reference>
<dbReference type="Gene3D" id="2.40.128.130">
    <property type="entry name" value="Autotransporter beta-domain"/>
    <property type="match status" value="1"/>
</dbReference>
<proteinExistence type="predicted"/>
<dbReference type="InterPro" id="IPR005546">
    <property type="entry name" value="Autotransporte_beta"/>
</dbReference>
<comment type="caution">
    <text evidence="4">The sequence shown here is derived from an EMBL/GenBank/DDBJ whole genome shotgun (WGS) entry which is preliminary data.</text>
</comment>
<evidence type="ECO:0000313" key="5">
    <source>
        <dbReference type="Proteomes" id="UP000550787"/>
    </source>
</evidence>
<dbReference type="InterPro" id="IPR005468">
    <property type="entry name" value="Avidin/str"/>
</dbReference>
<dbReference type="PROSITE" id="PS51208">
    <property type="entry name" value="AUTOTRANSPORTER"/>
    <property type="match status" value="1"/>
</dbReference>
<feature type="compositionally biased region" description="Low complexity" evidence="2">
    <location>
        <begin position="1432"/>
        <end position="1443"/>
    </location>
</feature>
<feature type="region of interest" description="Disordered" evidence="2">
    <location>
        <begin position="1125"/>
        <end position="1443"/>
    </location>
</feature>
<evidence type="ECO:0000256" key="2">
    <source>
        <dbReference type="SAM" id="MobiDB-lite"/>
    </source>
</evidence>
<dbReference type="SMART" id="SM00869">
    <property type="entry name" value="Autotransporter"/>
    <property type="match status" value="1"/>
</dbReference>
<feature type="compositionally biased region" description="Low complexity" evidence="2">
    <location>
        <begin position="1258"/>
        <end position="1277"/>
    </location>
</feature>
<accession>A0A7W4FF74</accession>